<proteinExistence type="predicted"/>
<dbReference type="AlphaFoldDB" id="A0A1G6C3J6"/>
<protein>
    <recommendedName>
        <fullName evidence="3">Zinc-ribbon domain-containing protein</fullName>
    </recommendedName>
</protein>
<dbReference type="RefSeq" id="WP_090174243.1">
    <property type="nucleotide sequence ID" value="NZ_FMXR01000015.1"/>
</dbReference>
<keyword evidence="2" id="KW-1185">Reference proteome</keyword>
<evidence type="ECO:0008006" key="3">
    <source>
        <dbReference type="Google" id="ProtNLM"/>
    </source>
</evidence>
<sequence>MKKRETVFNKRVKNFLALTRLTRAVDDIPIPSPDEAKSIVNAKKPVTCCKSCYKVFDDEYNFCPWCGSKKELTRNVFEEDVVDDDFDEFLASLDKTEKGYSDEMKKQTAIEFLQERENES</sequence>
<reference evidence="1 2" key="1">
    <citation type="submission" date="2016-10" db="EMBL/GenBank/DDBJ databases">
        <authorList>
            <person name="de Groot N.N."/>
        </authorList>
    </citation>
    <scope>NUCLEOTIDE SEQUENCE [LARGE SCALE GENOMIC DNA]</scope>
    <source>
        <strain evidence="1 2">DSM 3217</strain>
    </source>
</reference>
<organism evidence="1 2">
    <name type="scientific">Eubacterium oxidoreducens</name>
    <dbReference type="NCBI Taxonomy" id="1732"/>
    <lineage>
        <taxon>Bacteria</taxon>
        <taxon>Bacillati</taxon>
        <taxon>Bacillota</taxon>
        <taxon>Clostridia</taxon>
        <taxon>Eubacteriales</taxon>
        <taxon>Eubacteriaceae</taxon>
        <taxon>Eubacterium</taxon>
    </lineage>
</organism>
<dbReference type="InterPro" id="IPR036283">
    <property type="entry name" value="NOB1_Zf-like_sf"/>
</dbReference>
<name>A0A1G6C3J6_EUBOX</name>
<dbReference type="Proteomes" id="UP000199228">
    <property type="component" value="Unassembled WGS sequence"/>
</dbReference>
<evidence type="ECO:0000313" key="2">
    <source>
        <dbReference type="Proteomes" id="UP000199228"/>
    </source>
</evidence>
<dbReference type="EMBL" id="FMXR01000015">
    <property type="protein sequence ID" value="SDB27449.1"/>
    <property type="molecule type" value="Genomic_DNA"/>
</dbReference>
<evidence type="ECO:0000313" key="1">
    <source>
        <dbReference type="EMBL" id="SDB27449.1"/>
    </source>
</evidence>
<accession>A0A1G6C3J6</accession>
<dbReference type="STRING" id="1732.SAMN02910417_02024"/>
<dbReference type="OrthoDB" id="4377018at2"/>
<gene>
    <name evidence="1" type="ORF">SAMN02910417_02024</name>
</gene>
<dbReference type="SUPFAM" id="SSF144206">
    <property type="entry name" value="NOB1 zinc finger-like"/>
    <property type="match status" value="1"/>
</dbReference>
<dbReference type="Gene3D" id="6.20.210.10">
    <property type="entry name" value="Nin one binding (NOB1), Zn-ribbon-like"/>
    <property type="match status" value="1"/>
</dbReference>